<gene>
    <name evidence="3" type="ORF">D2917_11695</name>
</gene>
<dbReference type="Gene3D" id="3.40.190.150">
    <property type="entry name" value="Bordetella uptake gene, domain 1"/>
    <property type="match status" value="1"/>
</dbReference>
<dbReference type="Gene3D" id="3.40.190.10">
    <property type="entry name" value="Periplasmic binding protein-like II"/>
    <property type="match status" value="1"/>
</dbReference>
<sequence length="329" mass="34309">MNRREWLATAGAAALGSVLLPARAAAPANYPNRPIRLIVPFIAGSTPDNTARTLSAELGQKLGQPLVVENMPGAGGIIGANALRRAAPDGYTLGILANTHVINVHMYRKMPYDPARDFTPITALSGGPTALVVPASSPYKTAADLVAAMKKAPGKFNYGSGGKGSIAHLAVETMLHQTGCDAVHIPYKGAPEIITAMLTGQTQFGMPVLGTATQYVRNQQVRVLAVTAAARSPFFPDVPTMAEALPPGFVIDNWSGLFAPANFPSELTQKLHAAVAALQNAGVFDAQLKANAGELRRSATPAQFGTVVAADNSRYGELMKSIGMVGDLG</sequence>
<dbReference type="InterPro" id="IPR042100">
    <property type="entry name" value="Bug_dom1"/>
</dbReference>
<proteinExistence type="inferred from homology"/>
<dbReference type="EMBL" id="CP032518">
    <property type="protein sequence ID" value="QEZ44823.1"/>
    <property type="molecule type" value="Genomic_DNA"/>
</dbReference>
<dbReference type="PIRSF" id="PIRSF017082">
    <property type="entry name" value="YflP"/>
    <property type="match status" value="1"/>
</dbReference>
<feature type="chain" id="PRO_5025063866" evidence="2">
    <location>
        <begin position="25"/>
        <end position="329"/>
    </location>
</feature>
<evidence type="ECO:0000313" key="4">
    <source>
        <dbReference type="Proteomes" id="UP000325743"/>
    </source>
</evidence>
<dbReference type="InterPro" id="IPR006311">
    <property type="entry name" value="TAT_signal"/>
</dbReference>
<dbReference type="CDD" id="cd13578">
    <property type="entry name" value="PBP2_Bug27"/>
    <property type="match status" value="1"/>
</dbReference>
<dbReference type="PANTHER" id="PTHR42928">
    <property type="entry name" value="TRICARBOXYLATE-BINDING PROTEIN"/>
    <property type="match status" value="1"/>
</dbReference>
<dbReference type="SUPFAM" id="SSF53850">
    <property type="entry name" value="Periplasmic binding protein-like II"/>
    <property type="match status" value="1"/>
</dbReference>
<feature type="signal peptide" evidence="2">
    <location>
        <begin position="1"/>
        <end position="24"/>
    </location>
</feature>
<dbReference type="Proteomes" id="UP000325743">
    <property type="component" value="Chromosome 1"/>
</dbReference>
<accession>A0A5P3VHE8</accession>
<comment type="similarity">
    <text evidence="1">Belongs to the UPF0065 (bug) family.</text>
</comment>
<evidence type="ECO:0000256" key="1">
    <source>
        <dbReference type="ARBA" id="ARBA00006987"/>
    </source>
</evidence>
<dbReference type="PANTHER" id="PTHR42928:SF5">
    <property type="entry name" value="BLR1237 PROTEIN"/>
    <property type="match status" value="1"/>
</dbReference>
<protein>
    <submittedName>
        <fullName evidence="3">Tripartite tricarboxylate transporter substrate binding protein</fullName>
    </submittedName>
</protein>
<keyword evidence="2" id="KW-0732">Signal</keyword>
<dbReference type="AlphaFoldDB" id="A0A5P3VHE8"/>
<dbReference type="InterPro" id="IPR005064">
    <property type="entry name" value="BUG"/>
</dbReference>
<dbReference type="Pfam" id="PF03401">
    <property type="entry name" value="TctC"/>
    <property type="match status" value="1"/>
</dbReference>
<name>A0A5P3VHE8_9BURK</name>
<dbReference type="PROSITE" id="PS51318">
    <property type="entry name" value="TAT"/>
    <property type="match status" value="1"/>
</dbReference>
<evidence type="ECO:0000256" key="2">
    <source>
        <dbReference type="SAM" id="SignalP"/>
    </source>
</evidence>
<evidence type="ECO:0000313" key="3">
    <source>
        <dbReference type="EMBL" id="QEZ44823.1"/>
    </source>
</evidence>
<organism evidence="3 4">
    <name type="scientific">Cupriavidus oxalaticus</name>
    <dbReference type="NCBI Taxonomy" id="96344"/>
    <lineage>
        <taxon>Bacteria</taxon>
        <taxon>Pseudomonadati</taxon>
        <taxon>Pseudomonadota</taxon>
        <taxon>Betaproteobacteria</taxon>
        <taxon>Burkholderiales</taxon>
        <taxon>Burkholderiaceae</taxon>
        <taxon>Cupriavidus</taxon>
    </lineage>
</organism>
<dbReference type="RefSeq" id="WP_151070702.1">
    <property type="nucleotide sequence ID" value="NZ_CP032518.1"/>
</dbReference>
<reference evidence="3 4" key="1">
    <citation type="submission" date="2018-09" db="EMBL/GenBank/DDBJ databases">
        <title>Complete genome sequence of Cupriavidus oxalaticus T2, a bacterium capable of phenol tolerance and degradation.</title>
        <authorList>
            <person name="Yan J."/>
        </authorList>
    </citation>
    <scope>NUCLEOTIDE SEQUENCE [LARGE SCALE GENOMIC DNA]</scope>
    <source>
        <strain evidence="3 4">T2</strain>
    </source>
</reference>